<evidence type="ECO:0008006" key="4">
    <source>
        <dbReference type="Google" id="ProtNLM"/>
    </source>
</evidence>
<keyword evidence="1" id="KW-1133">Transmembrane helix</keyword>
<name>A0AAI9C736_STEMA</name>
<accession>A0AAI9C736</accession>
<feature type="transmembrane region" description="Helical" evidence="1">
    <location>
        <begin position="68"/>
        <end position="91"/>
    </location>
</feature>
<feature type="transmembrane region" description="Helical" evidence="1">
    <location>
        <begin position="12"/>
        <end position="33"/>
    </location>
</feature>
<dbReference type="Proteomes" id="UP001214521">
    <property type="component" value="Unassembled WGS sequence"/>
</dbReference>
<sequence length="95" mass="10470">MALALKLTQAFIIIHNAIIFSSWADIVMLLLLVGVGSIYAWINVMTLLKNYALAALACYMAWTLGDFWHVSLVAMFPALLVVHACAARLMMRASV</sequence>
<evidence type="ECO:0000313" key="2">
    <source>
        <dbReference type="EMBL" id="EKT4439520.1"/>
    </source>
</evidence>
<proteinExistence type="predicted"/>
<comment type="caution">
    <text evidence="2">The sequence shown here is derived from an EMBL/GenBank/DDBJ whole genome shotgun (WGS) entry which is preliminary data.</text>
</comment>
<protein>
    <recommendedName>
        <fullName evidence="4">Transmembrane protein</fullName>
    </recommendedName>
</protein>
<keyword evidence="1" id="KW-0812">Transmembrane</keyword>
<organism evidence="2 3">
    <name type="scientific">Stenotrophomonas maltophilia</name>
    <name type="common">Pseudomonas maltophilia</name>
    <name type="synonym">Xanthomonas maltophilia</name>
    <dbReference type="NCBI Taxonomy" id="40324"/>
    <lineage>
        <taxon>Bacteria</taxon>
        <taxon>Pseudomonadati</taxon>
        <taxon>Pseudomonadota</taxon>
        <taxon>Gammaproteobacteria</taxon>
        <taxon>Lysobacterales</taxon>
        <taxon>Lysobacteraceae</taxon>
        <taxon>Stenotrophomonas</taxon>
        <taxon>Stenotrophomonas maltophilia group</taxon>
    </lineage>
</organism>
<dbReference type="EMBL" id="ABLOMU010000001">
    <property type="protein sequence ID" value="EKT4439520.1"/>
    <property type="molecule type" value="Genomic_DNA"/>
</dbReference>
<keyword evidence="1" id="KW-0472">Membrane</keyword>
<evidence type="ECO:0000256" key="1">
    <source>
        <dbReference type="SAM" id="Phobius"/>
    </source>
</evidence>
<reference evidence="2" key="1">
    <citation type="submission" date="2022-07" db="EMBL/GenBank/DDBJ databases">
        <authorList>
            <consortium name="Clinical and Environmental Microbiology Branch: Whole genome sequencing antimicrobial resistance pathogens in the healthcare setting"/>
        </authorList>
    </citation>
    <scope>NUCLEOTIDE SEQUENCE</scope>
    <source>
        <strain evidence="2">Stenotrophomonas_maltophilia_2021CK-00905</strain>
    </source>
</reference>
<evidence type="ECO:0000313" key="3">
    <source>
        <dbReference type="Proteomes" id="UP001214521"/>
    </source>
</evidence>
<gene>
    <name evidence="2" type="ORF">QEK83_000113</name>
</gene>
<dbReference type="AlphaFoldDB" id="A0AAI9C736"/>